<gene>
    <name evidence="1" type="ORF">ELH98_30355</name>
</gene>
<organism evidence="1 2">
    <name type="scientific">Rhizobium ruizarguesonis</name>
    <dbReference type="NCBI Taxonomy" id="2081791"/>
    <lineage>
        <taxon>Bacteria</taxon>
        <taxon>Pseudomonadati</taxon>
        <taxon>Pseudomonadota</taxon>
        <taxon>Alphaproteobacteria</taxon>
        <taxon>Hyphomicrobiales</taxon>
        <taxon>Rhizobiaceae</taxon>
        <taxon>Rhizobium/Agrobacterium group</taxon>
        <taxon>Rhizobium</taxon>
    </lineage>
</organism>
<sequence length="64" mass="6853">MSKPTVHWRTEWNNGVPTYMVALSNASAQQCAGRELEVLVSGPGAVIGLEEIKGLGAELPDEDE</sequence>
<keyword evidence="1" id="KW-0614">Plasmid</keyword>
<accession>A0ABY1X0N0</accession>
<evidence type="ECO:0000313" key="2">
    <source>
        <dbReference type="Proteomes" id="UP000291659"/>
    </source>
</evidence>
<geneLocation type="plasmid" evidence="1">
    <name>pSM141A_Rh17</name>
</geneLocation>
<evidence type="ECO:0000313" key="1">
    <source>
        <dbReference type="EMBL" id="TAX67628.1"/>
    </source>
</evidence>
<reference evidence="1 2" key="1">
    <citation type="submission" date="2019-02" db="EMBL/GenBank/DDBJ databases">
        <title>The genomic architecture of introgression among sibling species of bacteria.</title>
        <authorList>
            <person name="Cavassim M.I.A."/>
            <person name="Moeskjaer S."/>
            <person name="Moslemi C."/>
            <person name="Fields B."/>
            <person name="Bachmann A."/>
            <person name="Vilhjalmsson B."/>
            <person name="Schierup M.H."/>
            <person name="Young J.P.W."/>
            <person name="Andersen S.U."/>
        </authorList>
    </citation>
    <scope>NUCLEOTIDE SEQUENCE [LARGE SCALE GENOMIC DNA]</scope>
    <source>
        <strain evidence="1 2">SM141A</strain>
        <plasmid evidence="1">pSM141A_Rh17</plasmid>
    </source>
</reference>
<dbReference type="RefSeq" id="WP_130763011.1">
    <property type="nucleotide sequence ID" value="NZ_SIOX01000008.1"/>
</dbReference>
<comment type="caution">
    <text evidence="1">The sequence shown here is derived from an EMBL/GenBank/DDBJ whole genome shotgun (WGS) entry which is preliminary data.</text>
</comment>
<keyword evidence="2" id="KW-1185">Reference proteome</keyword>
<protein>
    <submittedName>
        <fullName evidence="1">Uncharacterized protein</fullName>
    </submittedName>
</protein>
<proteinExistence type="predicted"/>
<dbReference type="Proteomes" id="UP000291659">
    <property type="component" value="Unassembled WGS sequence"/>
</dbReference>
<dbReference type="EMBL" id="SIOX01000008">
    <property type="protein sequence ID" value="TAX67628.1"/>
    <property type="molecule type" value="Genomic_DNA"/>
</dbReference>
<name>A0ABY1X0N0_9HYPH</name>